<dbReference type="GO" id="GO:0022857">
    <property type="term" value="F:transmembrane transporter activity"/>
    <property type="evidence" value="ECO:0007669"/>
    <property type="project" value="TreeGrafter"/>
</dbReference>
<feature type="transmembrane region" description="Helical" evidence="7">
    <location>
        <begin position="265"/>
        <end position="290"/>
    </location>
</feature>
<dbReference type="Pfam" id="PF12704">
    <property type="entry name" value="MacB_PCD"/>
    <property type="match status" value="2"/>
</dbReference>
<feature type="transmembrane region" description="Helical" evidence="7">
    <location>
        <begin position="711"/>
        <end position="733"/>
    </location>
</feature>
<dbReference type="PANTHER" id="PTHR30572">
    <property type="entry name" value="MEMBRANE COMPONENT OF TRANSPORTER-RELATED"/>
    <property type="match status" value="1"/>
</dbReference>
<dbReference type="InterPro" id="IPR017800">
    <property type="entry name" value="ADOP"/>
</dbReference>
<dbReference type="EMBL" id="CP000473">
    <property type="protein sequence ID" value="ABJ85922.1"/>
    <property type="molecule type" value="Genomic_DNA"/>
</dbReference>
<feature type="transmembrane region" description="Helical" evidence="7">
    <location>
        <begin position="667"/>
        <end position="691"/>
    </location>
</feature>
<feature type="transmembrane region" description="Helical" evidence="7">
    <location>
        <begin position="745"/>
        <end position="767"/>
    </location>
</feature>
<evidence type="ECO:0000256" key="3">
    <source>
        <dbReference type="ARBA" id="ARBA00022692"/>
    </source>
</evidence>
<comment type="subcellular location">
    <subcellularLocation>
        <location evidence="1">Cell membrane</location>
        <topology evidence="1">Multi-pass membrane protein</topology>
    </subcellularLocation>
</comment>
<accession>Q01WP3</accession>
<organism evidence="10">
    <name type="scientific">Solibacter usitatus (strain Ellin6076)</name>
    <dbReference type="NCBI Taxonomy" id="234267"/>
    <lineage>
        <taxon>Bacteria</taxon>
        <taxon>Pseudomonadati</taxon>
        <taxon>Acidobacteriota</taxon>
        <taxon>Terriglobia</taxon>
        <taxon>Bryobacterales</taxon>
        <taxon>Solibacteraceae</taxon>
        <taxon>Candidatus Solibacter</taxon>
    </lineage>
</organism>
<dbReference type="Pfam" id="PF02687">
    <property type="entry name" value="FtsX"/>
    <property type="match status" value="2"/>
</dbReference>
<feature type="domain" description="MacB-like periplasmic core" evidence="9">
    <location>
        <begin position="18"/>
        <end position="230"/>
    </location>
</feature>
<dbReference type="GO" id="GO:0005886">
    <property type="term" value="C:plasma membrane"/>
    <property type="evidence" value="ECO:0007669"/>
    <property type="project" value="UniProtKB-SubCell"/>
</dbReference>
<dbReference type="InParanoid" id="Q01WP3"/>
<gene>
    <name evidence="10" type="ordered locus">Acid_4965</name>
</gene>
<protein>
    <recommendedName>
        <fullName evidence="11">Permease</fullName>
    </recommendedName>
</protein>
<name>Q01WP3_SOLUE</name>
<comment type="similarity">
    <text evidence="6">Belongs to the ABC-4 integral membrane protein family.</text>
</comment>
<proteinExistence type="inferred from homology"/>
<dbReference type="InterPro" id="IPR003838">
    <property type="entry name" value="ABC3_permease_C"/>
</dbReference>
<evidence type="ECO:0000256" key="7">
    <source>
        <dbReference type="SAM" id="Phobius"/>
    </source>
</evidence>
<keyword evidence="2" id="KW-1003">Cell membrane</keyword>
<keyword evidence="5 7" id="KW-0472">Membrane</keyword>
<dbReference type="STRING" id="234267.Acid_4965"/>
<feature type="domain" description="ABC3 transporter permease C-terminal" evidence="8">
    <location>
        <begin position="272"/>
        <end position="390"/>
    </location>
</feature>
<dbReference type="OrthoDB" id="1451596at2"/>
<feature type="transmembrane region" description="Helical" evidence="7">
    <location>
        <begin position="321"/>
        <end position="342"/>
    </location>
</feature>
<feature type="domain" description="MacB-like periplasmic core" evidence="9">
    <location>
        <begin position="410"/>
        <end position="619"/>
    </location>
</feature>
<dbReference type="InterPro" id="IPR025857">
    <property type="entry name" value="MacB_PCD"/>
</dbReference>
<dbReference type="AlphaFoldDB" id="Q01WP3"/>
<evidence type="ECO:0000259" key="9">
    <source>
        <dbReference type="Pfam" id="PF12704"/>
    </source>
</evidence>
<evidence type="ECO:0000256" key="5">
    <source>
        <dbReference type="ARBA" id="ARBA00023136"/>
    </source>
</evidence>
<keyword evidence="4 7" id="KW-1133">Transmembrane helix</keyword>
<keyword evidence="3 7" id="KW-0812">Transmembrane</keyword>
<reference evidence="10" key="1">
    <citation type="submission" date="2006-10" db="EMBL/GenBank/DDBJ databases">
        <title>Complete sequence of Solibacter usitatus Ellin6076.</title>
        <authorList>
            <consortium name="US DOE Joint Genome Institute"/>
            <person name="Copeland A."/>
            <person name="Lucas S."/>
            <person name="Lapidus A."/>
            <person name="Barry K."/>
            <person name="Detter J.C."/>
            <person name="Glavina del Rio T."/>
            <person name="Hammon N."/>
            <person name="Israni S."/>
            <person name="Dalin E."/>
            <person name="Tice H."/>
            <person name="Pitluck S."/>
            <person name="Thompson L.S."/>
            <person name="Brettin T."/>
            <person name="Bruce D."/>
            <person name="Han C."/>
            <person name="Tapia R."/>
            <person name="Gilna P."/>
            <person name="Schmutz J."/>
            <person name="Larimer F."/>
            <person name="Land M."/>
            <person name="Hauser L."/>
            <person name="Kyrpides N."/>
            <person name="Mikhailova N."/>
            <person name="Janssen P.H."/>
            <person name="Kuske C.R."/>
            <person name="Richardson P."/>
        </authorList>
    </citation>
    <scope>NUCLEOTIDE SEQUENCE</scope>
    <source>
        <strain evidence="10">Ellin6076</strain>
    </source>
</reference>
<dbReference type="PANTHER" id="PTHR30572:SF4">
    <property type="entry name" value="ABC TRANSPORTER PERMEASE YTRF"/>
    <property type="match status" value="1"/>
</dbReference>
<feature type="domain" description="ABC3 transporter permease C-terminal" evidence="8">
    <location>
        <begin position="670"/>
        <end position="774"/>
    </location>
</feature>
<dbReference type="eggNOG" id="COG0577">
    <property type="taxonomic scope" value="Bacteria"/>
</dbReference>
<evidence type="ECO:0000259" key="8">
    <source>
        <dbReference type="Pfam" id="PF02687"/>
    </source>
</evidence>
<dbReference type="KEGG" id="sus:Acid_4965"/>
<evidence type="ECO:0000256" key="6">
    <source>
        <dbReference type="ARBA" id="ARBA00038076"/>
    </source>
</evidence>
<feature type="transmembrane region" description="Helical" evidence="7">
    <location>
        <begin position="362"/>
        <end position="382"/>
    </location>
</feature>
<dbReference type="HOGENOM" id="CLU_009433_1_0_0"/>
<evidence type="ECO:0000313" key="10">
    <source>
        <dbReference type="EMBL" id="ABJ85922.1"/>
    </source>
</evidence>
<dbReference type="InterPro" id="IPR050250">
    <property type="entry name" value="Macrolide_Exporter_MacB"/>
</dbReference>
<evidence type="ECO:0000256" key="2">
    <source>
        <dbReference type="ARBA" id="ARBA00022475"/>
    </source>
</evidence>
<dbReference type="NCBIfam" id="TIGR03434">
    <property type="entry name" value="ADOP"/>
    <property type="match status" value="1"/>
</dbReference>
<feature type="transmembrane region" description="Helical" evidence="7">
    <location>
        <begin position="403"/>
        <end position="423"/>
    </location>
</feature>
<evidence type="ECO:0008006" key="11">
    <source>
        <dbReference type="Google" id="ProtNLM"/>
    </source>
</evidence>
<sequence length="784" mass="84543" precursor="true">MDLRLGLRLLVRRPALSAGLILTLALGIGANACVFSVISTVLLHPLPFREPERLTILWAQDRAHGDQQVELSYRDLTEWQRRSRAFEGFAALSSVNLDVALTGGDRPQQIEGMLVTEGFFDLLGAHAELGRTPTASDVQSGAAPGVISHRLWQSRFAGDRQVIGRTITADHQPCTVVGVMPPDFDFPHNVDLWFPGNAADLSRNATIRVYRVMGRLRAGRTLAQGRAEMQGIAAALEREYPEQNRGLGVRADSLEDAVFGKARPALWALMAAVMLLLFTACANAGSLLLSRVIAREPEMRLRAALGASRDRVLRQMLAEGLPIGILGGAAGLLLARYGVAALTVLAPREIPRIAEAHVSGEVLLYTGLLSLATVLLFMWPAALYASRIGPLGRTAVRRRTRGLFVSAQVAVSVMLIAGAITLAQGFRELNRIDPGFRRDHIVTFRIPLSRPEYAKQEPRKQFYEALLSNLRAIRGTQSAAAILLRPLSGNVGWDTPFTVEGQGDAEQAANPDANYEAISPDYFRTMRIPMAAGRDFGADDRAGSAPVAIVSADLARRYWPAGSAPGKRIKLARPNGKQPWLTVVGVAGDVRYREWENARYDIYIPVQQRAQHRSDFVIRTAQPPLTMAREIERAVQAIDKDQPVSSLTTVDSLVDETFALPRFNLTLVGLFSFFALGLAMAGVFAQVMHAVTERTHEIGIRMALGAQRGDVVRMVLREGVMAAAAGIAIGALGKAAAGFASGMRVGVAAVLPAAAIVMVVAACASVLPARRASGVEAAAALRGE</sequence>
<evidence type="ECO:0000256" key="1">
    <source>
        <dbReference type="ARBA" id="ARBA00004651"/>
    </source>
</evidence>
<evidence type="ECO:0000256" key="4">
    <source>
        <dbReference type="ARBA" id="ARBA00022989"/>
    </source>
</evidence>